<accession>G8TXT1</accession>
<dbReference type="GO" id="GO:0006281">
    <property type="term" value="P:DNA repair"/>
    <property type="evidence" value="ECO:0007669"/>
    <property type="project" value="InterPro"/>
</dbReference>
<dbReference type="Gene3D" id="3.90.1640.30">
    <property type="match status" value="1"/>
</dbReference>
<evidence type="ECO:0000259" key="6">
    <source>
        <dbReference type="Pfam" id="PF01368"/>
    </source>
</evidence>
<evidence type="ECO:0000256" key="4">
    <source>
        <dbReference type="ARBA" id="ARBA00022801"/>
    </source>
</evidence>
<dbReference type="HOGENOM" id="CLU_009736_5_2_9"/>
<protein>
    <recommendedName>
        <fullName evidence="2">Single-stranded-DNA-specific exonuclease RecJ</fullName>
    </recommendedName>
</protein>
<dbReference type="STRING" id="679936.Sulac_1540"/>
<dbReference type="PATRIC" id="fig|679936.5.peg.1605"/>
<evidence type="ECO:0000313" key="10">
    <source>
        <dbReference type="Proteomes" id="UP000005439"/>
    </source>
</evidence>
<evidence type="ECO:0000259" key="8">
    <source>
        <dbReference type="Pfam" id="PF17768"/>
    </source>
</evidence>
<dbReference type="InterPro" id="IPR038763">
    <property type="entry name" value="DHH_sf"/>
</dbReference>
<dbReference type="InterPro" id="IPR003156">
    <property type="entry name" value="DHHA1_dom"/>
</dbReference>
<dbReference type="Pfam" id="PF02272">
    <property type="entry name" value="DHHA1"/>
    <property type="match status" value="1"/>
</dbReference>
<feature type="domain" description="RecJ OB" evidence="8">
    <location>
        <begin position="451"/>
        <end position="553"/>
    </location>
</feature>
<dbReference type="PANTHER" id="PTHR30255:SF2">
    <property type="entry name" value="SINGLE-STRANDED-DNA-SPECIFIC EXONUCLEASE RECJ"/>
    <property type="match status" value="1"/>
</dbReference>
<dbReference type="EMBL" id="CP003179">
    <property type="protein sequence ID" value="AEW05037.1"/>
    <property type="molecule type" value="Genomic_DNA"/>
</dbReference>
<keyword evidence="4" id="KW-0378">Hydrolase</keyword>
<dbReference type="PANTHER" id="PTHR30255">
    <property type="entry name" value="SINGLE-STRANDED-DNA-SPECIFIC EXONUCLEASE RECJ"/>
    <property type="match status" value="1"/>
</dbReference>
<evidence type="ECO:0000256" key="1">
    <source>
        <dbReference type="ARBA" id="ARBA00005915"/>
    </source>
</evidence>
<dbReference type="Pfam" id="PF17768">
    <property type="entry name" value="RecJ_OB"/>
    <property type="match status" value="1"/>
</dbReference>
<feature type="domain" description="DDH" evidence="6">
    <location>
        <begin position="83"/>
        <end position="205"/>
    </location>
</feature>
<dbReference type="InterPro" id="IPR004610">
    <property type="entry name" value="RecJ"/>
</dbReference>
<evidence type="ECO:0000256" key="3">
    <source>
        <dbReference type="ARBA" id="ARBA00022722"/>
    </source>
</evidence>
<dbReference type="InterPro" id="IPR041122">
    <property type="entry name" value="RecJ_OB"/>
</dbReference>
<dbReference type="Gene3D" id="3.10.310.30">
    <property type="match status" value="1"/>
</dbReference>
<keyword evidence="3" id="KW-0540">Nuclease</keyword>
<dbReference type="KEGG" id="sap:Sulac_1540"/>
<keyword evidence="10" id="KW-1185">Reference proteome</keyword>
<dbReference type="GO" id="GO:0003676">
    <property type="term" value="F:nucleic acid binding"/>
    <property type="evidence" value="ECO:0007669"/>
    <property type="project" value="InterPro"/>
</dbReference>
<evidence type="ECO:0000256" key="5">
    <source>
        <dbReference type="ARBA" id="ARBA00022839"/>
    </source>
</evidence>
<feature type="domain" description="DHHA1" evidence="7">
    <location>
        <begin position="346"/>
        <end position="421"/>
    </location>
</feature>
<dbReference type="SUPFAM" id="SSF64182">
    <property type="entry name" value="DHH phosphoesterases"/>
    <property type="match status" value="1"/>
</dbReference>
<keyword evidence="5 9" id="KW-0269">Exonuclease</keyword>
<evidence type="ECO:0000256" key="2">
    <source>
        <dbReference type="ARBA" id="ARBA00019841"/>
    </source>
</evidence>
<dbReference type="AlphaFoldDB" id="G8TXT1"/>
<evidence type="ECO:0000313" key="9">
    <source>
        <dbReference type="EMBL" id="AEW05037.1"/>
    </source>
</evidence>
<reference evidence="9 10" key="2">
    <citation type="journal article" date="2012" name="Stand. Genomic Sci.">
        <title>Complete genome sequence of the moderately thermophilic mineral-sulfide-oxidizing firmicute Sulfobacillus acidophilus type strain (NAL(T)).</title>
        <authorList>
            <person name="Anderson I."/>
            <person name="Chertkov O."/>
            <person name="Chen A."/>
            <person name="Saunders E."/>
            <person name="Lapidus A."/>
            <person name="Nolan M."/>
            <person name="Lucas S."/>
            <person name="Hammon N."/>
            <person name="Deshpande S."/>
            <person name="Cheng J.F."/>
            <person name="Han C."/>
            <person name="Tapia R."/>
            <person name="Goodwin L.A."/>
            <person name="Pitluck S."/>
            <person name="Liolios K."/>
            <person name="Pagani I."/>
            <person name="Ivanova N."/>
            <person name="Mikhailova N."/>
            <person name="Pati A."/>
            <person name="Palaniappan K."/>
            <person name="Land M."/>
            <person name="Pan C."/>
            <person name="Rohde M."/>
            <person name="Pukall R."/>
            <person name="Goker M."/>
            <person name="Detter J.C."/>
            <person name="Woyke T."/>
            <person name="Bristow J."/>
            <person name="Eisen J.A."/>
            <person name="Markowitz V."/>
            <person name="Hugenholtz P."/>
            <person name="Kyrpides N.C."/>
            <person name="Klenk H.P."/>
            <person name="Mavromatis K."/>
        </authorList>
    </citation>
    <scope>NUCLEOTIDE SEQUENCE [LARGE SCALE GENOMIC DNA]</scope>
    <source>
        <strain evidence="10">ATCC 700253 / DSM 10332 / NAL</strain>
    </source>
</reference>
<gene>
    <name evidence="9" type="ordered locus">Sulac_1540</name>
</gene>
<dbReference type="InterPro" id="IPR001667">
    <property type="entry name" value="DDH_dom"/>
</dbReference>
<proteinExistence type="inferred from homology"/>
<dbReference type="NCBIfam" id="TIGR00644">
    <property type="entry name" value="recJ"/>
    <property type="match status" value="1"/>
</dbReference>
<organism evidence="9 10">
    <name type="scientific">Sulfobacillus acidophilus (strain ATCC 700253 / DSM 10332 / NAL)</name>
    <dbReference type="NCBI Taxonomy" id="679936"/>
    <lineage>
        <taxon>Bacteria</taxon>
        <taxon>Bacillati</taxon>
        <taxon>Bacillota</taxon>
        <taxon>Clostridia</taxon>
        <taxon>Eubacteriales</taxon>
        <taxon>Clostridiales Family XVII. Incertae Sedis</taxon>
        <taxon>Sulfobacillus</taxon>
    </lineage>
</organism>
<comment type="similarity">
    <text evidence="1">Belongs to the RecJ family.</text>
</comment>
<dbReference type="GO" id="GO:0006310">
    <property type="term" value="P:DNA recombination"/>
    <property type="evidence" value="ECO:0007669"/>
    <property type="project" value="InterPro"/>
</dbReference>
<dbReference type="InterPro" id="IPR051673">
    <property type="entry name" value="SSDNA_exonuclease_RecJ"/>
</dbReference>
<reference evidence="10" key="1">
    <citation type="submission" date="2011-12" db="EMBL/GenBank/DDBJ databases">
        <title>The complete genome of chromosome of Sulfobacillus acidophilus DSM 10332.</title>
        <authorList>
            <person name="Lucas S."/>
            <person name="Han J."/>
            <person name="Lapidus A."/>
            <person name="Bruce D."/>
            <person name="Goodwin L."/>
            <person name="Pitluck S."/>
            <person name="Peters L."/>
            <person name="Kyrpides N."/>
            <person name="Mavromatis K."/>
            <person name="Ivanova N."/>
            <person name="Mikhailova N."/>
            <person name="Chertkov O."/>
            <person name="Saunders E."/>
            <person name="Detter J.C."/>
            <person name="Tapia R."/>
            <person name="Han C."/>
            <person name="Land M."/>
            <person name="Hauser L."/>
            <person name="Markowitz V."/>
            <person name="Cheng J.-F."/>
            <person name="Hugenholtz P."/>
            <person name="Woyke T."/>
            <person name="Wu D."/>
            <person name="Pukall R."/>
            <person name="Gehrich-Schroeter G."/>
            <person name="Schneider S."/>
            <person name="Klenk H.-P."/>
            <person name="Eisen J.A."/>
        </authorList>
    </citation>
    <scope>NUCLEOTIDE SEQUENCE [LARGE SCALE GENOMIC DNA]</scope>
    <source>
        <strain evidence="10">ATCC 700253 / DSM 10332 / NAL</strain>
    </source>
</reference>
<dbReference type="Proteomes" id="UP000005439">
    <property type="component" value="Chromosome"/>
</dbReference>
<sequence length="773" mass="86778">MTRLRNHWLWQTPVPPSAIQELAERLEVPPTVAEILWRRQIHTVEAYQALLTQDGPLSDPRLLPDMAEAVAAISEAIERRRPIRVYGDYDADGVTATALLVRGLRALGGRVDYYIPNRFDEGYGLNSDAVQIAHDEGVELLVTVDCGSSSPDAAQLADTLGLTLVITDHHGLPARLPQARALVNPERRQPVDRLSGAGVALQVLRALSPVKEVDDWYYAVASIGTVADVVPLTGNNRRLVARGLKALQAGLVPGVSVLLAHQHRDVQACQVDDLGFFIGPRLNAAGRMGDAKGAVELLLAETAAEADPWAQQLAEANARRRAEEQTIVAEAWRQLPTRLDGRLYPFCVVAGDGWHHGVIGIVASRLKDVVRRPVAVIGWDGGDGKGSARSVEGVHLLEHMRQASELFLALGGHRGAAGFSLLRQPADVLSRRLSDGLSEAARVQPYIGVRYDARLEASELTEELAVRLKALEPFGHGFERPVWLIQGVVADARTMGSDGLHLRLALRDTSMRMVGFQLGIYADGLEPGTPVQFLGQIEWNWFRQRWVPQCRITEWLWPYPRKAVSYQSGLPSLAESAERRTIYVTESPREVREWARMLSAWSFSPSEPVGQLAYWEQALLRGQYNRVVVSQWHFWPRLWGWADDVVWLTFPRSRRRFEESAAWLSPAGQLWWSPDGQGNAPSVYRKWQRLLPTRERLARSWRHWVEGRQGLQIGRQVVKDLGLSPDWTPRDGKVPLDRSFQYRWTQYEWNDARQWLTKEGNHDAMAAIRTRNT</sequence>
<evidence type="ECO:0000259" key="7">
    <source>
        <dbReference type="Pfam" id="PF02272"/>
    </source>
</evidence>
<dbReference type="GO" id="GO:0008409">
    <property type="term" value="F:5'-3' exonuclease activity"/>
    <property type="evidence" value="ECO:0007669"/>
    <property type="project" value="InterPro"/>
</dbReference>
<dbReference type="Pfam" id="PF01368">
    <property type="entry name" value="DHH"/>
    <property type="match status" value="1"/>
</dbReference>
<name>G8TXT1_SULAD</name>